<reference evidence="2" key="1">
    <citation type="submission" date="2020-10" db="EMBL/GenBank/DDBJ databases">
        <authorList>
            <person name="Gilroy R."/>
        </authorList>
    </citation>
    <scope>NUCLEOTIDE SEQUENCE</scope>
    <source>
        <strain evidence="2">ChiBcolR7-354</strain>
    </source>
</reference>
<evidence type="ECO:0000313" key="3">
    <source>
        <dbReference type="Proteomes" id="UP000824262"/>
    </source>
</evidence>
<feature type="transmembrane region" description="Helical" evidence="1">
    <location>
        <begin position="136"/>
        <end position="157"/>
    </location>
</feature>
<organism evidence="2 3">
    <name type="scientific">Candidatus Scatomorpha intestinavium</name>
    <dbReference type="NCBI Taxonomy" id="2840922"/>
    <lineage>
        <taxon>Bacteria</taxon>
        <taxon>Bacillati</taxon>
        <taxon>Bacillota</taxon>
        <taxon>Clostridia</taxon>
        <taxon>Eubacteriales</taxon>
        <taxon>Candidatus Scatomorpha</taxon>
    </lineage>
</organism>
<evidence type="ECO:0000256" key="1">
    <source>
        <dbReference type="SAM" id="Phobius"/>
    </source>
</evidence>
<dbReference type="AlphaFoldDB" id="A0A9D0ZDT7"/>
<comment type="caution">
    <text evidence="2">The sequence shown here is derived from an EMBL/GenBank/DDBJ whole genome shotgun (WGS) entry which is preliminary data.</text>
</comment>
<feature type="transmembrane region" description="Helical" evidence="1">
    <location>
        <begin position="258"/>
        <end position="278"/>
    </location>
</feature>
<protein>
    <submittedName>
        <fullName evidence="2">Uncharacterized protein</fullName>
    </submittedName>
</protein>
<keyword evidence="1" id="KW-0472">Membrane</keyword>
<name>A0A9D0ZDT7_9FIRM</name>
<evidence type="ECO:0000313" key="2">
    <source>
        <dbReference type="EMBL" id="HIQ78505.1"/>
    </source>
</evidence>
<dbReference type="EMBL" id="DVGA01000045">
    <property type="protein sequence ID" value="HIQ78505.1"/>
    <property type="molecule type" value="Genomic_DNA"/>
</dbReference>
<feature type="transmembrane region" description="Helical" evidence="1">
    <location>
        <begin position="178"/>
        <end position="205"/>
    </location>
</feature>
<reference evidence="2" key="2">
    <citation type="journal article" date="2021" name="PeerJ">
        <title>Extensive microbial diversity within the chicken gut microbiome revealed by metagenomics and culture.</title>
        <authorList>
            <person name="Gilroy R."/>
            <person name="Ravi A."/>
            <person name="Getino M."/>
            <person name="Pursley I."/>
            <person name="Horton D.L."/>
            <person name="Alikhan N.F."/>
            <person name="Baker D."/>
            <person name="Gharbi K."/>
            <person name="Hall N."/>
            <person name="Watson M."/>
            <person name="Adriaenssens E.M."/>
            <person name="Foster-Nyarko E."/>
            <person name="Jarju S."/>
            <person name="Secka A."/>
            <person name="Antonio M."/>
            <person name="Oren A."/>
            <person name="Chaudhuri R.R."/>
            <person name="La Ragione R."/>
            <person name="Hildebrand F."/>
            <person name="Pallen M.J."/>
        </authorList>
    </citation>
    <scope>NUCLEOTIDE SEQUENCE</scope>
    <source>
        <strain evidence="2">ChiBcolR7-354</strain>
    </source>
</reference>
<feature type="non-terminal residue" evidence="2">
    <location>
        <position position="1"/>
    </location>
</feature>
<gene>
    <name evidence="2" type="ORF">IAB77_04535</name>
</gene>
<keyword evidence="1" id="KW-0812">Transmembrane</keyword>
<keyword evidence="1" id="KW-1133">Transmembrane helix</keyword>
<feature type="transmembrane region" description="Helical" evidence="1">
    <location>
        <begin position="225"/>
        <end position="251"/>
    </location>
</feature>
<proteinExistence type="predicted"/>
<accession>A0A9D0ZDT7</accession>
<sequence>AEGEWTPERIHDVFAQIDEVSANRRGIAVEGATNDNYEIVTGGNNSGAASIAGYTNTFLRSIPQVFDVYMDEITPDMAAQYYNQRKAYIEEVMTLNYGPSAAETALKLDENTTEPFYYEFGFGTGSDIESTLTVSLFAVAIVCSIICAPVFASDYSTGADDIQRCTRYGCKRLGKSKLLAAMTLSSALYIVCAAVFVALTLAVYGDDKTSAQLALDALVLIDIDMNGVLVLTLVAGFLSVLAMTAFTLYLSARMRSSVAVLALALAVAMTPTFLIILLRESALGDWLRLLLPSGGLGLGTGMFVDIQTGNFLTIGSLAVWTPFLMLAAPVIETPVFALLARRAYVRHECR</sequence>
<feature type="transmembrane region" description="Helical" evidence="1">
    <location>
        <begin position="317"/>
        <end position="340"/>
    </location>
</feature>
<dbReference type="Proteomes" id="UP000824262">
    <property type="component" value="Unassembled WGS sequence"/>
</dbReference>